<comment type="caution">
    <text evidence="2">The sequence shown here is derived from an EMBL/GenBank/DDBJ whole genome shotgun (WGS) entry which is preliminary data.</text>
</comment>
<organism evidence="2 3">
    <name type="scientific">Ancylostoma ceylanicum</name>
    <dbReference type="NCBI Taxonomy" id="53326"/>
    <lineage>
        <taxon>Eukaryota</taxon>
        <taxon>Metazoa</taxon>
        <taxon>Ecdysozoa</taxon>
        <taxon>Nematoda</taxon>
        <taxon>Chromadorea</taxon>
        <taxon>Rhabditida</taxon>
        <taxon>Rhabditina</taxon>
        <taxon>Rhabditomorpha</taxon>
        <taxon>Strongyloidea</taxon>
        <taxon>Ancylostomatidae</taxon>
        <taxon>Ancylostomatinae</taxon>
        <taxon>Ancylostoma</taxon>
    </lineage>
</organism>
<sequence length="91" mass="10268">MLLNFQLGVLQLAVRSGRCPGTVIGQSDELANHRAQQESRRDQHKGYGESMLQLRRSSRSWRDSAAAAHETARVIPIYLFDKDCTSKNQIP</sequence>
<evidence type="ECO:0000256" key="1">
    <source>
        <dbReference type="SAM" id="MobiDB-lite"/>
    </source>
</evidence>
<accession>A0A016VRJ1</accession>
<evidence type="ECO:0000313" key="2">
    <source>
        <dbReference type="EMBL" id="EYC30184.1"/>
    </source>
</evidence>
<gene>
    <name evidence="2" type="primary">Acey_s0005.g2499</name>
    <name evidence="2" type="ORF">Y032_0005g2499</name>
</gene>
<name>A0A016VRJ1_9BILA</name>
<feature type="region of interest" description="Disordered" evidence="1">
    <location>
        <begin position="25"/>
        <end position="48"/>
    </location>
</feature>
<keyword evidence="3" id="KW-1185">Reference proteome</keyword>
<reference evidence="3" key="1">
    <citation type="journal article" date="2015" name="Nat. Genet.">
        <title>The genome and transcriptome of the zoonotic hookworm Ancylostoma ceylanicum identify infection-specific gene families.</title>
        <authorList>
            <person name="Schwarz E.M."/>
            <person name="Hu Y."/>
            <person name="Antoshechkin I."/>
            <person name="Miller M.M."/>
            <person name="Sternberg P.W."/>
            <person name="Aroian R.V."/>
        </authorList>
    </citation>
    <scope>NUCLEOTIDE SEQUENCE</scope>
    <source>
        <strain evidence="3">HY135</strain>
    </source>
</reference>
<dbReference type="EMBL" id="JARK01001341">
    <property type="protein sequence ID" value="EYC30184.1"/>
    <property type="molecule type" value="Genomic_DNA"/>
</dbReference>
<feature type="compositionally biased region" description="Basic and acidic residues" evidence="1">
    <location>
        <begin position="30"/>
        <end position="47"/>
    </location>
</feature>
<dbReference type="AlphaFoldDB" id="A0A016VRJ1"/>
<proteinExistence type="predicted"/>
<dbReference type="Proteomes" id="UP000024635">
    <property type="component" value="Unassembled WGS sequence"/>
</dbReference>
<protein>
    <submittedName>
        <fullName evidence="2">Uncharacterized protein</fullName>
    </submittedName>
</protein>
<evidence type="ECO:0000313" key="3">
    <source>
        <dbReference type="Proteomes" id="UP000024635"/>
    </source>
</evidence>